<feature type="active site" description="Charge relay system" evidence="1">
    <location>
        <position position="266"/>
    </location>
</feature>
<dbReference type="GO" id="GO:0047617">
    <property type="term" value="F:fatty acyl-CoA hydrolase activity"/>
    <property type="evidence" value="ECO:0007669"/>
    <property type="project" value="TreeGrafter"/>
</dbReference>
<feature type="active site" description="Charge relay system" evidence="1">
    <location>
        <position position="130"/>
    </location>
</feature>
<evidence type="ECO:0000256" key="1">
    <source>
        <dbReference type="PIRSR" id="PIRSR016521-1"/>
    </source>
</evidence>
<evidence type="ECO:0000313" key="4">
    <source>
        <dbReference type="EMBL" id="QIG81646.1"/>
    </source>
</evidence>
<evidence type="ECO:0000256" key="2">
    <source>
        <dbReference type="SAM" id="SignalP"/>
    </source>
</evidence>
<dbReference type="AlphaFoldDB" id="A0A6G6YAP3"/>
<feature type="domain" description="BAAT/Acyl-CoA thioester hydrolase C-terminal" evidence="3">
    <location>
        <begin position="101"/>
        <end position="311"/>
    </location>
</feature>
<dbReference type="Pfam" id="PF08840">
    <property type="entry name" value="BAAT_C"/>
    <property type="match status" value="1"/>
</dbReference>
<sequence length="316" mass="33237">MQLKQLTAAALMLAPLAASAQPATGTAPATQGVAVREDGLVGRWFAPAGSGPAPVILVLGGSEGGLDSATGIAERLAQEGYGVLALAWFGAEGLPEQLQEIPLEYFETAIGWIADRPRTDDAHIGVFGASKGGEAALLIASRDPRLHAVVAAVPSSVVWPGINRDDYMDIKSSFTADGEPVSYLPYDFSEAFTGIHDLYARSLAFRDDHPEAIIPVERINGPVLLISAQDDALWPSTEMAEQVMARLDAKGFAPTRRHIAYPDAGHIGIFVAGGNGDDSAYSRMGGTPEGNAAARADMWPQVVAFYREALGAAPQD</sequence>
<dbReference type="GO" id="GO:0006631">
    <property type="term" value="P:fatty acid metabolic process"/>
    <property type="evidence" value="ECO:0007669"/>
    <property type="project" value="TreeGrafter"/>
</dbReference>
<dbReference type="SUPFAM" id="SSF53474">
    <property type="entry name" value="alpha/beta-Hydrolases"/>
    <property type="match status" value="1"/>
</dbReference>
<dbReference type="InterPro" id="IPR029058">
    <property type="entry name" value="AB_hydrolase_fold"/>
</dbReference>
<name>A0A6G6YAP3_9SPHN</name>
<organism evidence="4 5">
    <name type="scientific">Stakelama tenebrarum</name>
    <dbReference type="NCBI Taxonomy" id="2711215"/>
    <lineage>
        <taxon>Bacteria</taxon>
        <taxon>Pseudomonadati</taxon>
        <taxon>Pseudomonadota</taxon>
        <taxon>Alphaproteobacteria</taxon>
        <taxon>Sphingomonadales</taxon>
        <taxon>Sphingomonadaceae</taxon>
        <taxon>Stakelama</taxon>
    </lineage>
</organism>
<keyword evidence="5" id="KW-1185">Reference proteome</keyword>
<reference evidence="4 5" key="1">
    <citation type="submission" date="2020-02" db="EMBL/GenBank/DDBJ databases">
        <authorList>
            <person name="Zheng R.K."/>
            <person name="Sun C.M."/>
        </authorList>
    </citation>
    <scope>NUCLEOTIDE SEQUENCE [LARGE SCALE GENOMIC DNA]</scope>
    <source>
        <strain evidence="5">zrk23</strain>
    </source>
</reference>
<accession>A0A6G6YAP3</accession>
<dbReference type="RefSeq" id="WP_165328573.1">
    <property type="nucleotide sequence ID" value="NZ_CP049109.1"/>
</dbReference>
<dbReference type="GO" id="GO:0006637">
    <property type="term" value="P:acyl-CoA metabolic process"/>
    <property type="evidence" value="ECO:0007669"/>
    <property type="project" value="InterPro"/>
</dbReference>
<protein>
    <submittedName>
        <fullName evidence="4">Prolyl oligopeptidase family serine peptidase</fullName>
    </submittedName>
</protein>
<evidence type="ECO:0000259" key="3">
    <source>
        <dbReference type="Pfam" id="PF08840"/>
    </source>
</evidence>
<dbReference type="KEGG" id="spzr:G5C33_18885"/>
<dbReference type="Gene3D" id="3.40.50.1820">
    <property type="entry name" value="alpha/beta hydrolase"/>
    <property type="match status" value="1"/>
</dbReference>
<feature type="signal peptide" evidence="2">
    <location>
        <begin position="1"/>
        <end position="20"/>
    </location>
</feature>
<dbReference type="PANTHER" id="PTHR10824:SF4">
    <property type="entry name" value="ACYL-COENZYME A THIOESTERASE 1-LIKE"/>
    <property type="match status" value="1"/>
</dbReference>
<feature type="active site" description="Charge relay system" evidence="1">
    <location>
        <position position="231"/>
    </location>
</feature>
<dbReference type="Proteomes" id="UP000501568">
    <property type="component" value="Chromosome"/>
</dbReference>
<dbReference type="InterPro" id="IPR014940">
    <property type="entry name" value="BAAT_C"/>
</dbReference>
<proteinExistence type="predicted"/>
<feature type="chain" id="PRO_5026054083" evidence="2">
    <location>
        <begin position="21"/>
        <end position="316"/>
    </location>
</feature>
<dbReference type="EMBL" id="CP049109">
    <property type="protein sequence ID" value="QIG81646.1"/>
    <property type="molecule type" value="Genomic_DNA"/>
</dbReference>
<evidence type="ECO:0000313" key="5">
    <source>
        <dbReference type="Proteomes" id="UP000501568"/>
    </source>
</evidence>
<keyword evidence="2" id="KW-0732">Signal</keyword>
<dbReference type="PIRSF" id="PIRSF016521">
    <property type="entry name" value="Acyl-CoA_hydro"/>
    <property type="match status" value="1"/>
</dbReference>
<dbReference type="InterPro" id="IPR016662">
    <property type="entry name" value="Acyl-CoA_thioEstase_long-chain"/>
</dbReference>
<gene>
    <name evidence="4" type="ORF">G5C33_18885</name>
</gene>
<dbReference type="PANTHER" id="PTHR10824">
    <property type="entry name" value="ACYL-COENZYME A THIOESTERASE-RELATED"/>
    <property type="match status" value="1"/>
</dbReference>